<feature type="compositionally biased region" description="Pro residues" evidence="7">
    <location>
        <begin position="1019"/>
        <end position="1029"/>
    </location>
</feature>
<evidence type="ECO:0000256" key="1">
    <source>
        <dbReference type="ARBA" id="ARBA00004123"/>
    </source>
</evidence>
<dbReference type="Proteomes" id="UP000243876">
    <property type="component" value="Unassembled WGS sequence"/>
</dbReference>
<feature type="compositionally biased region" description="Low complexity" evidence="7">
    <location>
        <begin position="1292"/>
        <end position="1334"/>
    </location>
</feature>
<feature type="compositionally biased region" description="Low complexity" evidence="7">
    <location>
        <begin position="1008"/>
        <end position="1018"/>
    </location>
</feature>
<sequence>MMGSPPPLTASLPSFSFMDESQPRPADDTDFLPSWSRTLSPSPRLLPANFGTSDSTNSPTKAGENGLLGADGEEISAWATSQNMPDVGIGLSPVLAPTHMDSSLALDAPSESLGGPARLLGGAYDYGFKKFHPTPAAEAPPPLQPRSIPPKSPAPLSFANVAALPAMSPTELQASALHSPPAPVAPHSPVLSIPKPEEPSIDFAEFLTEGLQLRTTDGLVDSDEPETRVQAYAKLEFDHFDIYIQKLSVVIGRRPAGPAATRKPSLSSKDVRKLEGFMLGGGAAIKQEETLPTLPLVTPPAPAPSAKGKEKAADDPFSEFVKSSPPLVPSITVAADILIPSISLPPASDSIQPAPSTSAVPIDSKPTPATPARSQDAVTDIDLGPVRAVSRQHGKLYFDYEVGGWVLEVLGRNGVVIEGNWRAKGTKTLLLERPVPYSNLIADRIFHFVLPSIDVSTIVPLADPSASAKAKGRGKGKGKGKGKMRPRADDASSSLSEVSDSDVELSPLQTPSVELAPSTAMPPPSTAALSVSPVPLSVSPAPKSTSPALVPVPRATSVPTAAPASTSARSSRSPLPRQASINALSLAPPPRAASKGAVYTTSPAPPPRAASQESVYSEEALELGRQRAEMVAQLLAARQYGGNVPPKRGGKGKGVPRPPPGKGLGKGKGLPPRPRRVSNASWDDDEDEEDDESDGDSDESDEDEEMADVSLDGLIGLKGKSATQQMPAVGKIVLKRAPSQPTPPPPAPAPLVAKKQPKRNRDPNLAPPSIAPTPPSVAVAPTPAAAPVSSSAPPFPSVLPALPHVASTSLPALPTSSVSLPSLPSKATPSPAVSATPLLSTDALPPLPPLASTTTTSTAPLPSFMDSSLPAAVSAPSAPAPAPASAGRADPYALPPPVVSSSTVPAPATLPAAVPAATAVTNGQAGAAPKKAKARVPKAAGASTQKKAKTTAPPAPAPGAANATPSVLVAAPTPSVFAAPPTTSLPAASITPVPPSIAPAAPVPAAAPKPRASPYTPAAYPPGAKPPDAAPADNPMAKPPYTYASLIAQAVSGAENKKLTLNGIYDWITARWPYFRDNQNGWQNSIRHNLTPARGFLKVPRRSDEPGKGAFWTIDPAQLGNFDGYHFRKVIPAAPSTKGASVSPAPGAVGSPAGSSAAGARPSPSPAPSGSTAPAASANATLAKPLPIVVAPIPDSYVRPAPPPDNGQPTDELTASLLADPPIVLHEGKLILNPGIFSHLTEDQLKNLQGLPASNALQILQAYVVQHFKEKMRKAAAEKAAKAKAAGGGGAATAAKPASTSFAGSSTTTSRPAGSANKAKATTTAATKAASSSKSAKREREPDIDLTGPPAKVVKASSKK</sequence>
<dbReference type="EMBL" id="CENE01000003">
    <property type="protein sequence ID" value="CEQ39481.1"/>
    <property type="molecule type" value="Genomic_DNA"/>
</dbReference>
<dbReference type="PRINTS" id="PR00053">
    <property type="entry name" value="FORKHEAD"/>
</dbReference>
<keyword evidence="2" id="KW-0805">Transcription regulation</keyword>
<feature type="region of interest" description="Disordered" evidence="7">
    <location>
        <begin position="349"/>
        <end position="375"/>
    </location>
</feature>
<feature type="domain" description="Fork-head" evidence="9">
    <location>
        <begin position="1038"/>
        <end position="1129"/>
    </location>
</feature>
<dbReference type="GO" id="GO:0043565">
    <property type="term" value="F:sequence-specific DNA binding"/>
    <property type="evidence" value="ECO:0007669"/>
    <property type="project" value="InterPro"/>
</dbReference>
<comment type="subcellular location">
    <subcellularLocation>
        <location evidence="1 6">Nucleus</location>
    </subcellularLocation>
</comment>
<dbReference type="PROSITE" id="PS50006">
    <property type="entry name" value="FHA_DOMAIN"/>
    <property type="match status" value="1"/>
</dbReference>
<feature type="region of interest" description="Disordered" evidence="7">
    <location>
        <begin position="639"/>
        <end position="891"/>
    </location>
</feature>
<feature type="compositionally biased region" description="Low complexity" evidence="7">
    <location>
        <begin position="1139"/>
        <end position="1176"/>
    </location>
</feature>
<protein>
    <submittedName>
        <fullName evidence="10">SPOSA6832_00995-mRNA-1:cds</fullName>
    </submittedName>
</protein>
<dbReference type="InterPro" id="IPR036388">
    <property type="entry name" value="WH-like_DNA-bd_sf"/>
</dbReference>
<dbReference type="InterPro" id="IPR030456">
    <property type="entry name" value="TF_fork_head_CS_2"/>
</dbReference>
<feature type="compositionally biased region" description="Polar residues" evidence="7">
    <location>
        <begin position="50"/>
        <end position="60"/>
    </location>
</feature>
<feature type="region of interest" description="Disordered" evidence="7">
    <location>
        <begin position="1136"/>
        <end position="1176"/>
    </location>
</feature>
<feature type="domain" description="FHA" evidence="8">
    <location>
        <begin position="369"/>
        <end position="422"/>
    </location>
</feature>
<evidence type="ECO:0000259" key="8">
    <source>
        <dbReference type="PROSITE" id="PS50006"/>
    </source>
</evidence>
<evidence type="ECO:0000256" key="3">
    <source>
        <dbReference type="ARBA" id="ARBA00023125"/>
    </source>
</evidence>
<feature type="compositionally biased region" description="Basic residues" evidence="7">
    <location>
        <begin position="470"/>
        <end position="485"/>
    </location>
</feature>
<feature type="region of interest" description="Disordered" evidence="7">
    <location>
        <begin position="464"/>
        <end position="619"/>
    </location>
</feature>
<dbReference type="SUPFAM" id="SSF46785">
    <property type="entry name" value="Winged helix' DNA-binding domain"/>
    <property type="match status" value="1"/>
</dbReference>
<dbReference type="SMART" id="SM00339">
    <property type="entry name" value="FH"/>
    <property type="match status" value="1"/>
</dbReference>
<keyword evidence="5 6" id="KW-0539">Nucleus</keyword>
<feature type="compositionally biased region" description="Pro residues" evidence="7">
    <location>
        <begin position="740"/>
        <end position="749"/>
    </location>
</feature>
<dbReference type="GO" id="GO:0003700">
    <property type="term" value="F:DNA-binding transcription factor activity"/>
    <property type="evidence" value="ECO:0007669"/>
    <property type="project" value="InterPro"/>
</dbReference>
<evidence type="ECO:0000313" key="10">
    <source>
        <dbReference type="EMBL" id="CEQ39481.1"/>
    </source>
</evidence>
<dbReference type="GO" id="GO:0006357">
    <property type="term" value="P:regulation of transcription by RNA polymerase II"/>
    <property type="evidence" value="ECO:0007669"/>
    <property type="project" value="UniProtKB-ARBA"/>
</dbReference>
<evidence type="ECO:0000313" key="11">
    <source>
        <dbReference type="Proteomes" id="UP000243876"/>
    </source>
</evidence>
<feature type="compositionally biased region" description="Low complexity" evidence="7">
    <location>
        <begin position="526"/>
        <end position="542"/>
    </location>
</feature>
<feature type="region of interest" description="Disordered" evidence="7">
    <location>
        <begin position="1"/>
        <end position="69"/>
    </location>
</feature>
<accession>A0A0D6EHU7</accession>
<name>A0A0D6EHU7_SPOSA</name>
<gene>
    <name evidence="10" type="primary">SPOSA6832_00995</name>
</gene>
<reference evidence="11" key="1">
    <citation type="submission" date="2015-02" db="EMBL/GenBank/DDBJ databases">
        <authorList>
            <person name="Gon?alves P."/>
        </authorList>
    </citation>
    <scope>NUCLEOTIDE SEQUENCE [LARGE SCALE GENOMIC DNA]</scope>
</reference>
<dbReference type="PROSITE" id="PS00658">
    <property type="entry name" value="FORK_HEAD_2"/>
    <property type="match status" value="1"/>
</dbReference>
<evidence type="ECO:0000259" key="9">
    <source>
        <dbReference type="PROSITE" id="PS50039"/>
    </source>
</evidence>
<feature type="region of interest" description="Disordered" evidence="7">
    <location>
        <begin position="1002"/>
        <end position="1035"/>
    </location>
</feature>
<dbReference type="GO" id="GO:0005634">
    <property type="term" value="C:nucleus"/>
    <property type="evidence" value="ECO:0007669"/>
    <property type="project" value="UniProtKB-SubCell"/>
</dbReference>
<dbReference type="OrthoDB" id="5954824at2759"/>
<evidence type="ECO:0000256" key="4">
    <source>
        <dbReference type="ARBA" id="ARBA00023163"/>
    </source>
</evidence>
<feature type="compositionally biased region" description="Polar residues" evidence="7">
    <location>
        <begin position="349"/>
        <end position="359"/>
    </location>
</feature>
<feature type="compositionally biased region" description="Low complexity" evidence="7">
    <location>
        <begin position="776"/>
        <end position="825"/>
    </location>
</feature>
<evidence type="ECO:0000256" key="2">
    <source>
        <dbReference type="ARBA" id="ARBA00023015"/>
    </source>
</evidence>
<feature type="compositionally biased region" description="Low complexity" evidence="7">
    <location>
        <begin position="551"/>
        <end position="574"/>
    </location>
</feature>
<dbReference type="InterPro" id="IPR036390">
    <property type="entry name" value="WH_DNA-bd_sf"/>
</dbReference>
<dbReference type="Gene3D" id="1.10.10.10">
    <property type="entry name" value="Winged helix-like DNA-binding domain superfamily/Winged helix DNA-binding domain"/>
    <property type="match status" value="1"/>
</dbReference>
<evidence type="ECO:0000256" key="7">
    <source>
        <dbReference type="SAM" id="MobiDB-lite"/>
    </source>
</evidence>
<keyword evidence="3 6" id="KW-0238">DNA-binding</keyword>
<evidence type="ECO:0000256" key="5">
    <source>
        <dbReference type="ARBA" id="ARBA00023242"/>
    </source>
</evidence>
<feature type="compositionally biased region" description="Acidic residues" evidence="7">
    <location>
        <begin position="682"/>
        <end position="707"/>
    </location>
</feature>
<dbReference type="InterPro" id="IPR001766">
    <property type="entry name" value="Fork_head_dom"/>
</dbReference>
<keyword evidence="4" id="KW-0804">Transcription</keyword>
<dbReference type="PROSITE" id="PS50039">
    <property type="entry name" value="FORK_HEAD_3"/>
    <property type="match status" value="1"/>
</dbReference>
<dbReference type="InterPro" id="IPR000253">
    <property type="entry name" value="FHA_dom"/>
</dbReference>
<feature type="compositionally biased region" description="Low complexity" evidence="7">
    <location>
        <begin position="835"/>
        <end position="877"/>
    </location>
</feature>
<dbReference type="FunFam" id="1.10.10.10:FF:000135">
    <property type="entry name" value="forkhead box protein G1"/>
    <property type="match status" value="1"/>
</dbReference>
<organism evidence="10 11">
    <name type="scientific">Sporidiobolus salmonicolor</name>
    <name type="common">Yeast-like fungus</name>
    <name type="synonym">Sporobolomyces salmonicolor</name>
    <dbReference type="NCBI Taxonomy" id="5005"/>
    <lineage>
        <taxon>Eukaryota</taxon>
        <taxon>Fungi</taxon>
        <taxon>Dikarya</taxon>
        <taxon>Basidiomycota</taxon>
        <taxon>Pucciniomycotina</taxon>
        <taxon>Microbotryomycetes</taxon>
        <taxon>Sporidiobolales</taxon>
        <taxon>Sporidiobolaceae</taxon>
        <taxon>Sporobolomyces</taxon>
    </lineage>
</organism>
<feature type="DNA-binding region" description="Fork-head" evidence="6">
    <location>
        <begin position="1038"/>
        <end position="1129"/>
    </location>
</feature>
<feature type="compositionally biased region" description="Pro residues" evidence="7">
    <location>
        <begin position="765"/>
        <end position="775"/>
    </location>
</feature>
<feature type="region of interest" description="Disordered" evidence="7">
    <location>
        <begin position="922"/>
        <end position="961"/>
    </location>
</feature>
<dbReference type="Pfam" id="PF00250">
    <property type="entry name" value="Forkhead"/>
    <property type="match status" value="1"/>
</dbReference>
<feature type="region of interest" description="Disordered" evidence="7">
    <location>
        <begin position="1288"/>
        <end position="1360"/>
    </location>
</feature>
<keyword evidence="11" id="KW-1185">Reference proteome</keyword>
<proteinExistence type="predicted"/>
<dbReference type="PANTHER" id="PTHR45881">
    <property type="entry name" value="CHECKPOINT SUPPRESSOR 1-LIKE, ISOFORM A-RELATED"/>
    <property type="match status" value="1"/>
</dbReference>
<evidence type="ECO:0000256" key="6">
    <source>
        <dbReference type="PROSITE-ProRule" id="PRU00089"/>
    </source>
</evidence>